<gene>
    <name evidence="2" type="ORF">EPI10_016507</name>
</gene>
<dbReference type="PANTHER" id="PTHR33116">
    <property type="entry name" value="REVERSE TRANSCRIPTASE ZINC-BINDING DOMAIN-CONTAINING PROTEIN-RELATED-RELATED"/>
    <property type="match status" value="1"/>
</dbReference>
<dbReference type="PROSITE" id="PS50878">
    <property type="entry name" value="RT_POL"/>
    <property type="match status" value="1"/>
</dbReference>
<sequence>MALKGMGPLKAPGSNGFPALFFQKYWHIIGKKVLEFCLGILNDGKGLESANSTDIVLILKTSHPTALVNFRPISLCTVMYKLVTKTIDKWLQDVMGICIDKAQSAFVPGRLISDNVLLAYELLHTFRQKRMGKKGYMAVKLDMSKAYDRVEWDFVKQMMKQMGFASRWIELIMKCITTASYAVIINGNRGRNFQPTRGLRQGDPLSPFLFLICSEGLSTLMRSAMRNGLVKGAKACRRGPEISHLLFTDDCILFGEATEKGAKVVKDILKEYESCSGQCVNFNKSTIFYSTNTREESKDLVSTLLGVRSSSSPEKYLGLPSIVGRRKKEAFSNLVDSIAVRIDAWSTRLLSQGGKEIFIKSVLQAILTYAMSCFLFPKSLCDKIERAGKRGIHWCQWRFLCKSKEEGGLGFRNLAQFNISLLAKQGWRFFNCLDTLISQVFKAKYFPDCHFLDSRLGNSSSYVWRSIWATKATLEKGRNISISEDAWILNYDNIRLMSRFDNLQSDKVEALINKVADLILRIPLTAEAHEDFMAWNEEPSGEFTVKSSYKLLQRSDPTAYALQIVYKDFYKKIW</sequence>
<dbReference type="AlphaFoldDB" id="A0A5B6VNA7"/>
<evidence type="ECO:0000313" key="2">
    <source>
        <dbReference type="EMBL" id="KAA3470829.1"/>
    </source>
</evidence>
<dbReference type="OrthoDB" id="1932527at2759"/>
<dbReference type="Pfam" id="PF00078">
    <property type="entry name" value="RVT_1"/>
    <property type="match status" value="1"/>
</dbReference>
<proteinExistence type="predicted"/>
<dbReference type="Proteomes" id="UP000325315">
    <property type="component" value="Unassembled WGS sequence"/>
</dbReference>
<dbReference type="GO" id="GO:0003964">
    <property type="term" value="F:RNA-directed DNA polymerase activity"/>
    <property type="evidence" value="ECO:0007669"/>
    <property type="project" value="UniProtKB-KW"/>
</dbReference>
<reference evidence="3" key="1">
    <citation type="journal article" date="2019" name="Plant Biotechnol. J.">
        <title>Genome sequencing of the Australian wild diploid species Gossypium australe highlights disease resistance and delayed gland morphogenesis.</title>
        <authorList>
            <person name="Cai Y."/>
            <person name="Cai X."/>
            <person name="Wang Q."/>
            <person name="Wang P."/>
            <person name="Zhang Y."/>
            <person name="Cai C."/>
            <person name="Xu Y."/>
            <person name="Wang K."/>
            <person name="Zhou Z."/>
            <person name="Wang C."/>
            <person name="Geng S."/>
            <person name="Li B."/>
            <person name="Dong Q."/>
            <person name="Hou Y."/>
            <person name="Wang H."/>
            <person name="Ai P."/>
            <person name="Liu Z."/>
            <person name="Yi F."/>
            <person name="Sun M."/>
            <person name="An G."/>
            <person name="Cheng J."/>
            <person name="Zhang Y."/>
            <person name="Shi Q."/>
            <person name="Xie Y."/>
            <person name="Shi X."/>
            <person name="Chang Y."/>
            <person name="Huang F."/>
            <person name="Chen Y."/>
            <person name="Hong S."/>
            <person name="Mi L."/>
            <person name="Sun Q."/>
            <person name="Zhang L."/>
            <person name="Zhou B."/>
            <person name="Peng R."/>
            <person name="Zhang X."/>
            <person name="Liu F."/>
        </authorList>
    </citation>
    <scope>NUCLEOTIDE SEQUENCE [LARGE SCALE GENOMIC DNA]</scope>
    <source>
        <strain evidence="3">cv. PA1801</strain>
    </source>
</reference>
<evidence type="ECO:0000259" key="1">
    <source>
        <dbReference type="PROSITE" id="PS50878"/>
    </source>
</evidence>
<evidence type="ECO:0000313" key="3">
    <source>
        <dbReference type="Proteomes" id="UP000325315"/>
    </source>
</evidence>
<dbReference type="InterPro" id="IPR043502">
    <property type="entry name" value="DNA/RNA_pol_sf"/>
</dbReference>
<dbReference type="CDD" id="cd01650">
    <property type="entry name" value="RT_nLTR_like"/>
    <property type="match status" value="1"/>
</dbReference>
<name>A0A5B6VNA7_9ROSI</name>
<dbReference type="EMBL" id="SMMG02000006">
    <property type="protein sequence ID" value="KAA3470829.1"/>
    <property type="molecule type" value="Genomic_DNA"/>
</dbReference>
<keyword evidence="3" id="KW-1185">Reference proteome</keyword>
<organism evidence="2 3">
    <name type="scientific">Gossypium australe</name>
    <dbReference type="NCBI Taxonomy" id="47621"/>
    <lineage>
        <taxon>Eukaryota</taxon>
        <taxon>Viridiplantae</taxon>
        <taxon>Streptophyta</taxon>
        <taxon>Embryophyta</taxon>
        <taxon>Tracheophyta</taxon>
        <taxon>Spermatophyta</taxon>
        <taxon>Magnoliopsida</taxon>
        <taxon>eudicotyledons</taxon>
        <taxon>Gunneridae</taxon>
        <taxon>Pentapetalae</taxon>
        <taxon>rosids</taxon>
        <taxon>malvids</taxon>
        <taxon>Malvales</taxon>
        <taxon>Malvaceae</taxon>
        <taxon>Malvoideae</taxon>
        <taxon>Gossypium</taxon>
    </lineage>
</organism>
<feature type="domain" description="Reverse transcriptase" evidence="1">
    <location>
        <begin position="39"/>
        <end position="321"/>
    </location>
</feature>
<dbReference type="SUPFAM" id="SSF56672">
    <property type="entry name" value="DNA/RNA polymerases"/>
    <property type="match status" value="1"/>
</dbReference>
<keyword evidence="2" id="KW-0548">Nucleotidyltransferase</keyword>
<accession>A0A5B6VNA7</accession>
<keyword evidence="2" id="KW-0808">Transferase</keyword>
<dbReference type="InterPro" id="IPR000477">
    <property type="entry name" value="RT_dom"/>
</dbReference>
<dbReference type="PANTHER" id="PTHR33116:SF86">
    <property type="entry name" value="REVERSE TRANSCRIPTASE DOMAIN-CONTAINING PROTEIN"/>
    <property type="match status" value="1"/>
</dbReference>
<comment type="caution">
    <text evidence="2">The sequence shown here is derived from an EMBL/GenBank/DDBJ whole genome shotgun (WGS) entry which is preliminary data.</text>
</comment>
<keyword evidence="2" id="KW-0695">RNA-directed DNA polymerase</keyword>
<protein>
    <submittedName>
        <fullName evidence="2">Reverse transcriptase</fullName>
    </submittedName>
</protein>